<sequence>MAEEEFGLSSDGPITVPCDAILMEYVITLIRRGVTKDLEKTLLKFIDTNNSALFSSVHQGMIATQPTLVCGQ</sequence>
<dbReference type="PANTHER" id="PTHR31175">
    <property type="entry name" value="AUXIN-RESPONSIVE FAMILY PROTEIN"/>
    <property type="match status" value="1"/>
</dbReference>
<dbReference type="Proteomes" id="UP000796880">
    <property type="component" value="Unassembled WGS sequence"/>
</dbReference>
<dbReference type="GO" id="GO:0009733">
    <property type="term" value="P:response to auxin"/>
    <property type="evidence" value="ECO:0007669"/>
    <property type="project" value="InterPro"/>
</dbReference>
<reference evidence="2" key="1">
    <citation type="submission" date="2020-03" db="EMBL/GenBank/DDBJ databases">
        <title>A high-quality chromosome-level genome assembly of a woody plant with both climbing and erect habits, Rhamnella rubrinervis.</title>
        <authorList>
            <person name="Lu Z."/>
            <person name="Yang Y."/>
            <person name="Zhu X."/>
            <person name="Sun Y."/>
        </authorList>
    </citation>
    <scope>NUCLEOTIDE SEQUENCE</scope>
    <source>
        <strain evidence="2">BYM</strain>
        <tissue evidence="2">Leaf</tissue>
    </source>
</reference>
<dbReference type="Pfam" id="PF02519">
    <property type="entry name" value="Auxin_inducible"/>
    <property type="match status" value="1"/>
</dbReference>
<dbReference type="PANTHER" id="PTHR31175:SF65">
    <property type="entry name" value="AUXIN-RESPONSIVE PROTEIN SAUR66-LIKE"/>
    <property type="match status" value="1"/>
</dbReference>
<gene>
    <name evidence="2" type="ORF">FNV43_RR21897</name>
</gene>
<keyword evidence="3" id="KW-1185">Reference proteome</keyword>
<dbReference type="EMBL" id="VOIH02000010">
    <property type="protein sequence ID" value="KAF3434811.1"/>
    <property type="molecule type" value="Genomic_DNA"/>
</dbReference>
<comment type="similarity">
    <text evidence="1">Belongs to the ARG7 family.</text>
</comment>
<evidence type="ECO:0000256" key="1">
    <source>
        <dbReference type="ARBA" id="ARBA00006974"/>
    </source>
</evidence>
<accession>A0A8K0DQI5</accession>
<proteinExistence type="inferred from homology"/>
<evidence type="ECO:0000313" key="3">
    <source>
        <dbReference type="Proteomes" id="UP000796880"/>
    </source>
</evidence>
<dbReference type="InterPro" id="IPR003676">
    <property type="entry name" value="SAUR_fam"/>
</dbReference>
<organism evidence="2 3">
    <name type="scientific">Rhamnella rubrinervis</name>
    <dbReference type="NCBI Taxonomy" id="2594499"/>
    <lineage>
        <taxon>Eukaryota</taxon>
        <taxon>Viridiplantae</taxon>
        <taxon>Streptophyta</taxon>
        <taxon>Embryophyta</taxon>
        <taxon>Tracheophyta</taxon>
        <taxon>Spermatophyta</taxon>
        <taxon>Magnoliopsida</taxon>
        <taxon>eudicotyledons</taxon>
        <taxon>Gunneridae</taxon>
        <taxon>Pentapetalae</taxon>
        <taxon>rosids</taxon>
        <taxon>fabids</taxon>
        <taxon>Rosales</taxon>
        <taxon>Rhamnaceae</taxon>
        <taxon>rhamnoid group</taxon>
        <taxon>Rhamneae</taxon>
        <taxon>Rhamnella</taxon>
    </lineage>
</organism>
<dbReference type="OrthoDB" id="1721152at2759"/>
<name>A0A8K0DQI5_9ROSA</name>
<protein>
    <submittedName>
        <fullName evidence="2">Uncharacterized protein</fullName>
    </submittedName>
</protein>
<evidence type="ECO:0000313" key="2">
    <source>
        <dbReference type="EMBL" id="KAF3434811.1"/>
    </source>
</evidence>
<comment type="caution">
    <text evidence="2">The sequence shown here is derived from an EMBL/GenBank/DDBJ whole genome shotgun (WGS) entry which is preliminary data.</text>
</comment>
<dbReference type="AlphaFoldDB" id="A0A8K0DQI5"/>